<dbReference type="AlphaFoldDB" id="A0A3N6Q032"/>
<keyword evidence="2" id="KW-1185">Reference proteome</keyword>
<gene>
    <name evidence="1" type="ORF">D5R40_30725</name>
</gene>
<dbReference type="OrthoDB" id="512922at2"/>
<accession>A0A3N6Q032</accession>
<reference evidence="1 2" key="1">
    <citation type="journal article" date="2018" name="ACS Chem. Biol.">
        <title>Ketoreductase domain dysfunction expands chemodiversity: malyngamide biosynthesis in the cyanobacterium Okeania hirsuta.</title>
        <authorList>
            <person name="Moss N.A."/>
            <person name="Leao T."/>
            <person name="Rankin M."/>
            <person name="McCullough T.M."/>
            <person name="Qu P."/>
            <person name="Korobeynikov A."/>
            <person name="Smith J.L."/>
            <person name="Gerwick L."/>
            <person name="Gerwick W.H."/>
        </authorList>
    </citation>
    <scope>NUCLEOTIDE SEQUENCE [LARGE SCALE GENOMIC DNA]</scope>
    <source>
        <strain evidence="1 2">PAB10Feb10-1</strain>
    </source>
</reference>
<dbReference type="EMBL" id="RCBY01000355">
    <property type="protein sequence ID" value="RQH23083.1"/>
    <property type="molecule type" value="Genomic_DNA"/>
</dbReference>
<protein>
    <submittedName>
        <fullName evidence="1">Uncharacterized protein</fullName>
    </submittedName>
</protein>
<evidence type="ECO:0000313" key="1">
    <source>
        <dbReference type="EMBL" id="RQH23083.1"/>
    </source>
</evidence>
<organism evidence="1 2">
    <name type="scientific">Okeania hirsuta</name>
    <dbReference type="NCBI Taxonomy" id="1458930"/>
    <lineage>
        <taxon>Bacteria</taxon>
        <taxon>Bacillati</taxon>
        <taxon>Cyanobacteriota</taxon>
        <taxon>Cyanophyceae</taxon>
        <taxon>Oscillatoriophycideae</taxon>
        <taxon>Oscillatoriales</taxon>
        <taxon>Microcoleaceae</taxon>
        <taxon>Okeania</taxon>
    </lineage>
</organism>
<evidence type="ECO:0000313" key="2">
    <source>
        <dbReference type="Proteomes" id="UP000269154"/>
    </source>
</evidence>
<dbReference type="Proteomes" id="UP000269154">
    <property type="component" value="Unassembled WGS sequence"/>
</dbReference>
<comment type="caution">
    <text evidence="1">The sequence shown here is derived from an EMBL/GenBank/DDBJ whole genome shotgun (WGS) entry which is preliminary data.</text>
</comment>
<dbReference type="RefSeq" id="WP_124146233.1">
    <property type="nucleotide sequence ID" value="NZ_CAWOKI010000145.1"/>
</dbReference>
<proteinExistence type="predicted"/>
<name>A0A3N6Q032_9CYAN</name>
<sequence>MAETVACSPHIDPSPRLRVPVSYLHQPIFSADPIYSYVPPAWWILIPVFNFQFGEELSPMAEIGIHDALTQILLLDKF</sequence>